<proteinExistence type="predicted"/>
<evidence type="ECO:0000313" key="1">
    <source>
        <dbReference type="EMBL" id="GGJ59106.1"/>
    </source>
</evidence>
<reference evidence="2" key="1">
    <citation type="journal article" date="2019" name="Int. J. Syst. Evol. Microbiol.">
        <title>The Global Catalogue of Microorganisms (GCM) 10K type strain sequencing project: providing services to taxonomists for standard genome sequencing and annotation.</title>
        <authorList>
            <consortium name="The Broad Institute Genomics Platform"/>
            <consortium name="The Broad Institute Genome Sequencing Center for Infectious Disease"/>
            <person name="Wu L."/>
            <person name="Ma J."/>
        </authorList>
    </citation>
    <scope>NUCLEOTIDE SEQUENCE [LARGE SCALE GENOMIC DNA]</scope>
    <source>
        <strain evidence="2">CGMCC 1.3685</strain>
    </source>
</reference>
<dbReference type="EMBL" id="BMKX01000003">
    <property type="protein sequence ID" value="GGJ59106.1"/>
    <property type="molecule type" value="Genomic_DNA"/>
</dbReference>
<dbReference type="GeneID" id="303304098"/>
<gene>
    <name evidence="1" type="ORF">GCM10007173_17300</name>
</gene>
<evidence type="ECO:0000313" key="2">
    <source>
        <dbReference type="Proteomes" id="UP000606115"/>
    </source>
</evidence>
<dbReference type="RefSeq" id="WP_188685101.1">
    <property type="nucleotide sequence ID" value="NZ_BMKX01000003.1"/>
</dbReference>
<keyword evidence="2" id="KW-1185">Reference proteome</keyword>
<organism evidence="1 2">
    <name type="scientific">Glutamicibacter ardleyensis</name>
    <dbReference type="NCBI Taxonomy" id="225894"/>
    <lineage>
        <taxon>Bacteria</taxon>
        <taxon>Bacillati</taxon>
        <taxon>Actinomycetota</taxon>
        <taxon>Actinomycetes</taxon>
        <taxon>Micrococcales</taxon>
        <taxon>Micrococcaceae</taxon>
        <taxon>Glutamicibacter</taxon>
    </lineage>
</organism>
<sequence>MGANEKYEAAYHGGEYGEILDSSRLNYALSKDPGNGRTTEEWWAVKDEAFKEFDRAIAKIRAEAKREALTDVAHVLEADIPGHAHENGQIIAGRNIIRIIRARANQYKEAPNA</sequence>
<comment type="caution">
    <text evidence="1">The sequence shown here is derived from an EMBL/GenBank/DDBJ whole genome shotgun (WGS) entry which is preliminary data.</text>
</comment>
<accession>A0ABQ2DIA7</accession>
<protein>
    <submittedName>
        <fullName evidence="1">Uncharacterized protein</fullName>
    </submittedName>
</protein>
<dbReference type="Proteomes" id="UP000606115">
    <property type="component" value="Unassembled WGS sequence"/>
</dbReference>
<name>A0ABQ2DIA7_9MICC</name>